<gene>
    <name evidence="3" type="ORF">ACFSKL_05855</name>
</gene>
<feature type="transmembrane region" description="Helical" evidence="1">
    <location>
        <begin position="77"/>
        <end position="98"/>
    </location>
</feature>
<keyword evidence="1" id="KW-0472">Membrane</keyword>
<evidence type="ECO:0000313" key="3">
    <source>
        <dbReference type="EMBL" id="MFD2034305.1"/>
    </source>
</evidence>
<dbReference type="RefSeq" id="WP_376884323.1">
    <property type="nucleotide sequence ID" value="NZ_JBHUHR010000015.1"/>
</dbReference>
<sequence>MRSFKQFILVNLGIVLIVTIILCPKCFLTLEGIKGLLPNFIFSFCISSCLSFGGSWIEGYFDGKISWIEAPVKRLSLTAISYIIYSFSVSVILVVIYITSTNPEVTLNNIGWMRVFRYALMATSIALIIITVFIARSWLFEWKNAALEAEKLKSENLASQYQSLKDQLNPHFLFNSLNVLSNLVYESADKSADFIQQLSRIYRYVLDVQQEELVSLEMEIDFAVNYLSLQKIRFEQSLEFHIDEFQSKGWMIPPLSLQLLLENAIKHNVTSETRPLKIWIEIQNEKLIVKNNFQPKMDKETHSGIGLENISKRYDLLSESAPEIIQTEREFIVKLPLLKVSKG</sequence>
<organism evidence="3 4">
    <name type="scientific">Belliella marina</name>
    <dbReference type="NCBI Taxonomy" id="1644146"/>
    <lineage>
        <taxon>Bacteria</taxon>
        <taxon>Pseudomonadati</taxon>
        <taxon>Bacteroidota</taxon>
        <taxon>Cytophagia</taxon>
        <taxon>Cytophagales</taxon>
        <taxon>Cyclobacteriaceae</taxon>
        <taxon>Belliella</taxon>
    </lineage>
</organism>
<keyword evidence="3" id="KW-0808">Transferase</keyword>
<keyword evidence="1" id="KW-1133">Transmembrane helix</keyword>
<dbReference type="Proteomes" id="UP001597361">
    <property type="component" value="Unassembled WGS sequence"/>
</dbReference>
<evidence type="ECO:0000313" key="4">
    <source>
        <dbReference type="Proteomes" id="UP001597361"/>
    </source>
</evidence>
<dbReference type="InterPro" id="IPR050640">
    <property type="entry name" value="Bact_2-comp_sensor_kinase"/>
</dbReference>
<feature type="transmembrane region" description="Helical" evidence="1">
    <location>
        <begin position="7"/>
        <end position="30"/>
    </location>
</feature>
<proteinExistence type="predicted"/>
<dbReference type="Pfam" id="PF06580">
    <property type="entry name" value="His_kinase"/>
    <property type="match status" value="1"/>
</dbReference>
<dbReference type="PANTHER" id="PTHR34220:SF7">
    <property type="entry name" value="SENSOR HISTIDINE KINASE YPDA"/>
    <property type="match status" value="1"/>
</dbReference>
<dbReference type="GO" id="GO:0004673">
    <property type="term" value="F:protein histidine kinase activity"/>
    <property type="evidence" value="ECO:0007669"/>
    <property type="project" value="UniProtKB-EC"/>
</dbReference>
<dbReference type="EMBL" id="JBHUHR010000015">
    <property type="protein sequence ID" value="MFD2034305.1"/>
    <property type="molecule type" value="Genomic_DNA"/>
</dbReference>
<dbReference type="PANTHER" id="PTHR34220">
    <property type="entry name" value="SENSOR HISTIDINE KINASE YPDA"/>
    <property type="match status" value="1"/>
</dbReference>
<keyword evidence="1" id="KW-0812">Transmembrane</keyword>
<name>A0ABW4VNH8_9BACT</name>
<keyword evidence="3" id="KW-0418">Kinase</keyword>
<protein>
    <submittedName>
        <fullName evidence="3">Sensor histidine kinase</fullName>
        <ecNumber evidence="3">2.7.13.3</ecNumber>
    </submittedName>
</protein>
<dbReference type="EC" id="2.7.13.3" evidence="3"/>
<reference evidence="4" key="1">
    <citation type="journal article" date="2019" name="Int. J. Syst. Evol. Microbiol.">
        <title>The Global Catalogue of Microorganisms (GCM) 10K type strain sequencing project: providing services to taxonomists for standard genome sequencing and annotation.</title>
        <authorList>
            <consortium name="The Broad Institute Genomics Platform"/>
            <consortium name="The Broad Institute Genome Sequencing Center for Infectious Disease"/>
            <person name="Wu L."/>
            <person name="Ma J."/>
        </authorList>
    </citation>
    <scope>NUCLEOTIDE SEQUENCE [LARGE SCALE GENOMIC DNA]</scope>
    <source>
        <strain evidence="4">CGMCC 1.15180</strain>
    </source>
</reference>
<feature type="transmembrane region" description="Helical" evidence="1">
    <location>
        <begin position="36"/>
        <end position="57"/>
    </location>
</feature>
<feature type="domain" description="Signal transduction histidine kinase internal region" evidence="2">
    <location>
        <begin position="160"/>
        <end position="237"/>
    </location>
</feature>
<keyword evidence="4" id="KW-1185">Reference proteome</keyword>
<dbReference type="InterPro" id="IPR010559">
    <property type="entry name" value="Sig_transdc_His_kin_internal"/>
</dbReference>
<accession>A0ABW4VNH8</accession>
<evidence type="ECO:0000259" key="2">
    <source>
        <dbReference type="Pfam" id="PF06580"/>
    </source>
</evidence>
<dbReference type="InterPro" id="IPR036890">
    <property type="entry name" value="HATPase_C_sf"/>
</dbReference>
<evidence type="ECO:0000256" key="1">
    <source>
        <dbReference type="SAM" id="Phobius"/>
    </source>
</evidence>
<dbReference type="Gene3D" id="3.30.565.10">
    <property type="entry name" value="Histidine kinase-like ATPase, C-terminal domain"/>
    <property type="match status" value="1"/>
</dbReference>
<comment type="caution">
    <text evidence="3">The sequence shown here is derived from an EMBL/GenBank/DDBJ whole genome shotgun (WGS) entry which is preliminary data.</text>
</comment>
<feature type="transmembrane region" description="Helical" evidence="1">
    <location>
        <begin position="118"/>
        <end position="139"/>
    </location>
</feature>